<organism evidence="7 8">
    <name type="scientific">Herbidospora galbida</name>
    <dbReference type="NCBI Taxonomy" id="2575442"/>
    <lineage>
        <taxon>Bacteria</taxon>
        <taxon>Bacillati</taxon>
        <taxon>Actinomycetota</taxon>
        <taxon>Actinomycetes</taxon>
        <taxon>Streptosporangiales</taxon>
        <taxon>Streptosporangiaceae</taxon>
        <taxon>Herbidospora</taxon>
    </lineage>
</organism>
<evidence type="ECO:0000259" key="5">
    <source>
        <dbReference type="Pfam" id="PF03990"/>
    </source>
</evidence>
<evidence type="ECO:0000256" key="3">
    <source>
        <dbReference type="SAM" id="MobiDB-lite"/>
    </source>
</evidence>
<dbReference type="CDD" id="cd13925">
    <property type="entry name" value="RPF"/>
    <property type="match status" value="1"/>
</dbReference>
<feature type="domain" description="DUF348" evidence="5">
    <location>
        <begin position="178"/>
        <end position="218"/>
    </location>
</feature>
<dbReference type="Pfam" id="PF06737">
    <property type="entry name" value="Transglycosylas"/>
    <property type="match status" value="1"/>
</dbReference>
<dbReference type="InterPro" id="IPR023346">
    <property type="entry name" value="Lysozyme-like_dom_sf"/>
</dbReference>
<feature type="transmembrane region" description="Helical" evidence="4">
    <location>
        <begin position="39"/>
        <end position="61"/>
    </location>
</feature>
<protein>
    <submittedName>
        <fullName evidence="7">DUF348 domain-containing protein</fullName>
    </submittedName>
</protein>
<dbReference type="Pfam" id="PF03990">
    <property type="entry name" value="DUF348"/>
    <property type="match status" value="3"/>
</dbReference>
<dbReference type="Proteomes" id="UP000308705">
    <property type="component" value="Unassembled WGS sequence"/>
</dbReference>
<sequence length="322" mass="34819">MYSPTLESPATGSQLSGWEHPVEKPAETPSRLRALVRPWLAVLCAAALGASVGVVTGVGLAREITLDVDGKLTTHRSFAADVRGALKAAGVPYETGDMVSPPPSAEIGDDMTIVVRHARPLTLNLDGTSSTHLTTALNVQDALEELKMNPNKLQLSTTRLRQIPVEGFQLNARSQRKVTIVAGSMRIETTTTGRTVEEVLEESSVELGEGDKVSPGLSTFPPEDTVIRVTPGLPPHTIPISPDVAALNWDALARCESGPDPKLVSGGRFGLYRFSLGMWRAVGGEKRPVDWPKAEQTYRAQLLYQRLAGDWKRAWPECGDRL</sequence>
<reference evidence="7 8" key="1">
    <citation type="submission" date="2019-04" db="EMBL/GenBank/DDBJ databases">
        <title>Herbidospora sp. NEAU-GS14.nov., a novel actinomycete isolated from soil.</title>
        <authorList>
            <person name="Han L."/>
        </authorList>
    </citation>
    <scope>NUCLEOTIDE SEQUENCE [LARGE SCALE GENOMIC DNA]</scope>
    <source>
        <strain evidence="7 8">NEAU-GS14</strain>
    </source>
</reference>
<name>A0A4U3MHM7_9ACTN</name>
<dbReference type="GO" id="GO:0016787">
    <property type="term" value="F:hydrolase activity"/>
    <property type="evidence" value="ECO:0007669"/>
    <property type="project" value="UniProtKB-KW"/>
</dbReference>
<evidence type="ECO:0000256" key="2">
    <source>
        <dbReference type="ARBA" id="ARBA00022801"/>
    </source>
</evidence>
<feature type="compositionally biased region" description="Polar residues" evidence="3">
    <location>
        <begin position="1"/>
        <end position="16"/>
    </location>
</feature>
<evidence type="ECO:0000313" key="7">
    <source>
        <dbReference type="EMBL" id="TKK88149.1"/>
    </source>
</evidence>
<keyword evidence="4" id="KW-1133">Transmembrane helix</keyword>
<gene>
    <name evidence="7" type="ORF">FDA94_14635</name>
</gene>
<proteinExistence type="inferred from homology"/>
<dbReference type="AlphaFoldDB" id="A0A4U3MHM7"/>
<comment type="caution">
    <text evidence="7">The sequence shown here is derived from an EMBL/GenBank/DDBJ whole genome shotgun (WGS) entry which is preliminary data.</text>
</comment>
<feature type="domain" description="DUF348" evidence="5">
    <location>
        <begin position="122"/>
        <end position="148"/>
    </location>
</feature>
<evidence type="ECO:0000256" key="4">
    <source>
        <dbReference type="SAM" id="Phobius"/>
    </source>
</evidence>
<keyword evidence="8" id="KW-1185">Reference proteome</keyword>
<evidence type="ECO:0000259" key="6">
    <source>
        <dbReference type="Pfam" id="PF06737"/>
    </source>
</evidence>
<dbReference type="EMBL" id="SZQA01000012">
    <property type="protein sequence ID" value="TKK88149.1"/>
    <property type="molecule type" value="Genomic_DNA"/>
</dbReference>
<feature type="domain" description="Resuscitation-promoting factor core lysozyme-like" evidence="6">
    <location>
        <begin position="247"/>
        <end position="318"/>
    </location>
</feature>
<keyword evidence="2" id="KW-0378">Hydrolase</keyword>
<dbReference type="InterPro" id="IPR010618">
    <property type="entry name" value="RPF"/>
</dbReference>
<evidence type="ECO:0000256" key="1">
    <source>
        <dbReference type="ARBA" id="ARBA00010830"/>
    </source>
</evidence>
<dbReference type="OrthoDB" id="1404170at2"/>
<dbReference type="SUPFAM" id="SSF53955">
    <property type="entry name" value="Lysozyme-like"/>
    <property type="match status" value="1"/>
</dbReference>
<feature type="domain" description="DUF348" evidence="5">
    <location>
        <begin position="64"/>
        <end position="104"/>
    </location>
</feature>
<dbReference type="InterPro" id="IPR007137">
    <property type="entry name" value="DUF348"/>
</dbReference>
<dbReference type="RefSeq" id="WP_137247607.1">
    <property type="nucleotide sequence ID" value="NZ_SZQA01000012.1"/>
</dbReference>
<evidence type="ECO:0000313" key="8">
    <source>
        <dbReference type="Proteomes" id="UP000308705"/>
    </source>
</evidence>
<keyword evidence="4" id="KW-0812">Transmembrane</keyword>
<accession>A0A4U3MHM7</accession>
<dbReference type="Gene3D" id="1.10.530.10">
    <property type="match status" value="1"/>
</dbReference>
<comment type="similarity">
    <text evidence="1">Belongs to the transglycosylase family. Rpf subfamily.</text>
</comment>
<feature type="region of interest" description="Disordered" evidence="3">
    <location>
        <begin position="1"/>
        <end position="24"/>
    </location>
</feature>
<keyword evidence="4" id="KW-0472">Membrane</keyword>